<keyword evidence="4 8" id="KW-0812">Transmembrane</keyword>
<dbReference type="Proteomes" id="UP000011758">
    <property type="component" value="Unassembled WGS sequence"/>
</dbReference>
<dbReference type="InterPro" id="IPR050256">
    <property type="entry name" value="Glycosyltransferase_2"/>
</dbReference>
<evidence type="ECO:0000256" key="5">
    <source>
        <dbReference type="ARBA" id="ARBA00022985"/>
    </source>
</evidence>
<reference evidence="10 11" key="1">
    <citation type="submission" date="2013-02" db="EMBL/GenBank/DDBJ databases">
        <title>The Genome Sequence of Lactobacillus catenaformis F0143.</title>
        <authorList>
            <consortium name="The Broad Institute Genome Sequencing Platform"/>
            <person name="Earl A."/>
            <person name="Ward D."/>
            <person name="Feldgarden M."/>
            <person name="Gevers D."/>
            <person name="Izard J."/>
            <person name="Blanton J.M."/>
            <person name="Mathney J."/>
            <person name="Dewhirst F.E."/>
            <person name="Young S.K."/>
            <person name="Zeng Q."/>
            <person name="Gargeya S."/>
            <person name="Fitzgerald M."/>
            <person name="Haas B."/>
            <person name="Abouelleil A."/>
            <person name="Alvarado L."/>
            <person name="Arachchi H.M."/>
            <person name="Berlin A."/>
            <person name="Chapman S.B."/>
            <person name="Gearin G."/>
            <person name="Goldberg J."/>
            <person name="Griggs A."/>
            <person name="Gujja S."/>
            <person name="Hansen M."/>
            <person name="Heiman D."/>
            <person name="Howarth C."/>
            <person name="Larimer J."/>
            <person name="Lui A."/>
            <person name="MacDonald P.J.P."/>
            <person name="McCowen C."/>
            <person name="Montmayeur A."/>
            <person name="Murphy C."/>
            <person name="Neiman D."/>
            <person name="Pearson M."/>
            <person name="Priest M."/>
            <person name="Roberts A."/>
            <person name="Saif S."/>
            <person name="Shea T."/>
            <person name="Sisk P."/>
            <person name="Stolte C."/>
            <person name="Sykes S."/>
            <person name="Wortman J."/>
            <person name="Nusbaum C."/>
            <person name="Birren B."/>
        </authorList>
    </citation>
    <scope>NUCLEOTIDE SEQUENCE [LARGE SCALE GENOMIC DNA]</scope>
    <source>
        <strain evidence="10 11">OT 569</strain>
    </source>
</reference>
<evidence type="ECO:0000313" key="11">
    <source>
        <dbReference type="Proteomes" id="UP000011758"/>
    </source>
</evidence>
<dbReference type="PANTHER" id="PTHR48090:SF3">
    <property type="entry name" value="UNDECAPRENYL-PHOSPHATE 4-DEOXY-4-FORMAMIDO-L-ARABINOSE TRANSFERASE"/>
    <property type="match status" value="1"/>
</dbReference>
<evidence type="ECO:0000256" key="4">
    <source>
        <dbReference type="ARBA" id="ARBA00022692"/>
    </source>
</evidence>
<feature type="transmembrane region" description="Helical" evidence="8">
    <location>
        <begin position="231"/>
        <end position="252"/>
    </location>
</feature>
<feature type="domain" description="Glycosyltransferase 2-like" evidence="9">
    <location>
        <begin position="7"/>
        <end position="139"/>
    </location>
</feature>
<evidence type="ECO:0000256" key="6">
    <source>
        <dbReference type="ARBA" id="ARBA00022989"/>
    </source>
</evidence>
<dbReference type="GO" id="GO:0005886">
    <property type="term" value="C:plasma membrane"/>
    <property type="evidence" value="ECO:0007669"/>
    <property type="project" value="TreeGrafter"/>
</dbReference>
<dbReference type="STRING" id="999415.HMPREF9943_00369"/>
<evidence type="ECO:0000256" key="2">
    <source>
        <dbReference type="ARBA" id="ARBA00022676"/>
    </source>
</evidence>
<evidence type="ECO:0000256" key="3">
    <source>
        <dbReference type="ARBA" id="ARBA00022679"/>
    </source>
</evidence>
<evidence type="ECO:0000256" key="8">
    <source>
        <dbReference type="SAM" id="Phobius"/>
    </source>
</evidence>
<organism evidence="10 11">
    <name type="scientific">Eggerthia catenaformis OT 569 = DSM 20559</name>
    <dbReference type="NCBI Taxonomy" id="999415"/>
    <lineage>
        <taxon>Bacteria</taxon>
        <taxon>Bacillati</taxon>
        <taxon>Bacillota</taxon>
        <taxon>Erysipelotrichia</taxon>
        <taxon>Erysipelotrichales</taxon>
        <taxon>Coprobacillaceae</taxon>
        <taxon>Eggerthia</taxon>
    </lineage>
</organism>
<keyword evidence="3" id="KW-0808">Transferase</keyword>
<accession>M2NGL1</accession>
<dbReference type="AlphaFoldDB" id="M2NGL1"/>
<evidence type="ECO:0000256" key="1">
    <source>
        <dbReference type="ARBA" id="ARBA00022475"/>
    </source>
</evidence>
<name>M2NGL1_9FIRM</name>
<dbReference type="Gene3D" id="3.90.550.10">
    <property type="entry name" value="Spore Coat Polysaccharide Biosynthesis Protein SpsA, Chain A"/>
    <property type="match status" value="1"/>
</dbReference>
<evidence type="ECO:0000313" key="10">
    <source>
        <dbReference type="EMBL" id="EMD17368.1"/>
    </source>
</evidence>
<keyword evidence="7 8" id="KW-0472">Membrane</keyword>
<proteinExistence type="predicted"/>
<dbReference type="PANTHER" id="PTHR48090">
    <property type="entry name" value="UNDECAPRENYL-PHOSPHATE 4-DEOXY-4-FORMAMIDO-L-ARABINOSE TRANSFERASE-RELATED"/>
    <property type="match status" value="1"/>
</dbReference>
<keyword evidence="11" id="KW-1185">Reference proteome</keyword>
<dbReference type="Pfam" id="PF00535">
    <property type="entry name" value="Glycos_transf_2"/>
    <property type="match status" value="1"/>
</dbReference>
<dbReference type="BioCyc" id="ECAT999415-HMP:GTTI-379-MONOMER"/>
<keyword evidence="2" id="KW-0328">Glycosyltransferase</keyword>
<evidence type="ECO:0000259" key="9">
    <source>
        <dbReference type="Pfam" id="PF00535"/>
    </source>
</evidence>
<dbReference type="OrthoDB" id="9807778at2"/>
<protein>
    <recommendedName>
        <fullName evidence="9">Glycosyltransferase 2-like domain-containing protein</fullName>
    </recommendedName>
</protein>
<dbReference type="GO" id="GO:0099621">
    <property type="term" value="F:undecaprenyl-phosphate 4-deoxy-4-formamido-L-arabinose transferase activity"/>
    <property type="evidence" value="ECO:0007669"/>
    <property type="project" value="TreeGrafter"/>
</dbReference>
<dbReference type="EMBL" id="AGEJ01000007">
    <property type="protein sequence ID" value="EMD17368.1"/>
    <property type="molecule type" value="Genomic_DNA"/>
</dbReference>
<feature type="transmembrane region" description="Helical" evidence="8">
    <location>
        <begin position="264"/>
        <end position="285"/>
    </location>
</feature>
<dbReference type="SUPFAM" id="SSF53448">
    <property type="entry name" value="Nucleotide-diphospho-sugar transferases"/>
    <property type="match status" value="1"/>
</dbReference>
<dbReference type="InterPro" id="IPR001173">
    <property type="entry name" value="Glyco_trans_2-like"/>
</dbReference>
<dbReference type="InterPro" id="IPR029044">
    <property type="entry name" value="Nucleotide-diphossugar_trans"/>
</dbReference>
<comment type="caution">
    <text evidence="10">The sequence shown here is derived from an EMBL/GenBank/DDBJ whole genome shotgun (WGS) entry which is preliminary data.</text>
</comment>
<keyword evidence="6 8" id="KW-1133">Transmembrane helix</keyword>
<evidence type="ECO:0000256" key="7">
    <source>
        <dbReference type="ARBA" id="ARBA00023136"/>
    </source>
</evidence>
<dbReference type="GO" id="GO:0009103">
    <property type="term" value="P:lipopolysaccharide biosynthetic process"/>
    <property type="evidence" value="ECO:0007669"/>
    <property type="project" value="UniProtKB-KW"/>
</dbReference>
<keyword evidence="5" id="KW-0448">Lipopolysaccharide biosynthesis</keyword>
<dbReference type="eggNOG" id="COG0463">
    <property type="taxonomic scope" value="Bacteria"/>
</dbReference>
<gene>
    <name evidence="10" type="ORF">HMPREF9943_00369</name>
</gene>
<keyword evidence="1" id="KW-1003">Cell membrane</keyword>
<dbReference type="RefSeq" id="WP_004801523.1">
    <property type="nucleotide sequence ID" value="NZ_KB446646.1"/>
</dbReference>
<sequence>MDGEKISFIIPCYGGEESIKEVINEIDQVISMSSYDYEVIAVNDCSPDHEWDMIQQAAQKNHHVTGINLSKNGGKDNAIICGMSYVKGDYIVIIDDDLQCPVDHLFELMEPLINENYDVSIAKYKEKKESKFKRFGSKVNDMMVNLFLQKDKNLVLSNFVVMKAYIKDEILHYKNPYTYLDGLLIRSTRYIKNVLLEERERPYGKGNFTFYKSFQMWINGLTSFSVKPLRFTTILGFIFAFIGAILVLYTVFRKIFIGGVEIGFSSLFSINLIIGGIIMIMLGIIGEYIGRIYICLNNSPQYVVKEVIKKEKSQSEDIS</sequence>